<name>M7BNA3_CHEMY</name>
<dbReference type="AlphaFoldDB" id="M7BNA3"/>
<keyword evidence="2" id="KW-1185">Reference proteome</keyword>
<organism evidence="1 2">
    <name type="scientific">Chelonia mydas</name>
    <name type="common">Green sea-turtle</name>
    <name type="synonym">Chelonia agassizi</name>
    <dbReference type="NCBI Taxonomy" id="8469"/>
    <lineage>
        <taxon>Eukaryota</taxon>
        <taxon>Metazoa</taxon>
        <taxon>Chordata</taxon>
        <taxon>Craniata</taxon>
        <taxon>Vertebrata</taxon>
        <taxon>Euteleostomi</taxon>
        <taxon>Archelosauria</taxon>
        <taxon>Testudinata</taxon>
        <taxon>Testudines</taxon>
        <taxon>Cryptodira</taxon>
        <taxon>Durocryptodira</taxon>
        <taxon>Americhelydia</taxon>
        <taxon>Chelonioidea</taxon>
        <taxon>Cheloniidae</taxon>
        <taxon>Chelonia</taxon>
    </lineage>
</organism>
<dbReference type="EMBL" id="KB516917">
    <property type="protein sequence ID" value="EMP39356.1"/>
    <property type="molecule type" value="Genomic_DNA"/>
</dbReference>
<evidence type="ECO:0000313" key="1">
    <source>
        <dbReference type="EMBL" id="EMP39356.1"/>
    </source>
</evidence>
<protein>
    <submittedName>
        <fullName evidence="1">Uncharacterized protein</fullName>
    </submittedName>
</protein>
<reference evidence="2" key="1">
    <citation type="journal article" date="2013" name="Nat. Genet.">
        <title>The draft genomes of soft-shell turtle and green sea turtle yield insights into the development and evolution of the turtle-specific body plan.</title>
        <authorList>
            <person name="Wang Z."/>
            <person name="Pascual-Anaya J."/>
            <person name="Zadissa A."/>
            <person name="Li W."/>
            <person name="Niimura Y."/>
            <person name="Huang Z."/>
            <person name="Li C."/>
            <person name="White S."/>
            <person name="Xiong Z."/>
            <person name="Fang D."/>
            <person name="Wang B."/>
            <person name="Ming Y."/>
            <person name="Chen Y."/>
            <person name="Zheng Y."/>
            <person name="Kuraku S."/>
            <person name="Pignatelli M."/>
            <person name="Herrero J."/>
            <person name="Beal K."/>
            <person name="Nozawa M."/>
            <person name="Li Q."/>
            <person name="Wang J."/>
            <person name="Zhang H."/>
            <person name="Yu L."/>
            <person name="Shigenobu S."/>
            <person name="Wang J."/>
            <person name="Liu J."/>
            <person name="Flicek P."/>
            <person name="Searle S."/>
            <person name="Wang J."/>
            <person name="Kuratani S."/>
            <person name="Yin Y."/>
            <person name="Aken B."/>
            <person name="Zhang G."/>
            <person name="Irie N."/>
        </authorList>
    </citation>
    <scope>NUCLEOTIDE SEQUENCE [LARGE SCALE GENOMIC DNA]</scope>
</reference>
<proteinExistence type="predicted"/>
<dbReference type="Proteomes" id="UP000031443">
    <property type="component" value="Unassembled WGS sequence"/>
</dbReference>
<evidence type="ECO:0000313" key="2">
    <source>
        <dbReference type="Proteomes" id="UP000031443"/>
    </source>
</evidence>
<sequence>MRILLVDGNLSGAHKYRDAGTIRIVGVLRAIEPTVNHVYNGNHFKIRGVAAPPAPLVPAPMHKYCKGLNAEKHYKYSNITEEGLPGSEAQAERCGIPQGKVVVWYSACEM</sequence>
<accession>M7BNA3</accession>
<gene>
    <name evidence="1" type="ORF">UY3_03408</name>
</gene>